<proteinExistence type="predicted"/>
<gene>
    <name evidence="1" type="ORF">K458DRAFT_392919</name>
</gene>
<keyword evidence="2" id="KW-1185">Reference proteome</keyword>
<sequence length="99" mass="10383">MPHNLITPHFAPQPMPGYRSAPLCRIANLTQTSPNLRQTPSFKGTPVKAPGGSLIRLGWFGVGCVVFPAGVVVVAEEAVDGGPNGLGWADTRGLAKAHR</sequence>
<evidence type="ECO:0000313" key="1">
    <source>
        <dbReference type="EMBL" id="KAF2680266.1"/>
    </source>
</evidence>
<dbReference type="Proteomes" id="UP000799291">
    <property type="component" value="Unassembled WGS sequence"/>
</dbReference>
<dbReference type="EMBL" id="MU005597">
    <property type="protein sequence ID" value="KAF2680266.1"/>
    <property type="molecule type" value="Genomic_DNA"/>
</dbReference>
<protein>
    <submittedName>
        <fullName evidence="1">Uncharacterized protein</fullName>
    </submittedName>
</protein>
<organism evidence="1 2">
    <name type="scientific">Lentithecium fluviatile CBS 122367</name>
    <dbReference type="NCBI Taxonomy" id="1168545"/>
    <lineage>
        <taxon>Eukaryota</taxon>
        <taxon>Fungi</taxon>
        <taxon>Dikarya</taxon>
        <taxon>Ascomycota</taxon>
        <taxon>Pezizomycotina</taxon>
        <taxon>Dothideomycetes</taxon>
        <taxon>Pleosporomycetidae</taxon>
        <taxon>Pleosporales</taxon>
        <taxon>Massarineae</taxon>
        <taxon>Lentitheciaceae</taxon>
        <taxon>Lentithecium</taxon>
    </lineage>
</organism>
<dbReference type="AlphaFoldDB" id="A0A6G1IPU6"/>
<accession>A0A6G1IPU6</accession>
<reference evidence="1" key="1">
    <citation type="journal article" date="2020" name="Stud. Mycol.">
        <title>101 Dothideomycetes genomes: a test case for predicting lifestyles and emergence of pathogens.</title>
        <authorList>
            <person name="Haridas S."/>
            <person name="Albert R."/>
            <person name="Binder M."/>
            <person name="Bloem J."/>
            <person name="Labutti K."/>
            <person name="Salamov A."/>
            <person name="Andreopoulos B."/>
            <person name="Baker S."/>
            <person name="Barry K."/>
            <person name="Bills G."/>
            <person name="Bluhm B."/>
            <person name="Cannon C."/>
            <person name="Castanera R."/>
            <person name="Culley D."/>
            <person name="Daum C."/>
            <person name="Ezra D."/>
            <person name="Gonzalez J."/>
            <person name="Henrissat B."/>
            <person name="Kuo A."/>
            <person name="Liang C."/>
            <person name="Lipzen A."/>
            <person name="Lutzoni F."/>
            <person name="Magnuson J."/>
            <person name="Mondo S."/>
            <person name="Nolan M."/>
            <person name="Ohm R."/>
            <person name="Pangilinan J."/>
            <person name="Park H.-J."/>
            <person name="Ramirez L."/>
            <person name="Alfaro M."/>
            <person name="Sun H."/>
            <person name="Tritt A."/>
            <person name="Yoshinaga Y."/>
            <person name="Zwiers L.-H."/>
            <person name="Turgeon B."/>
            <person name="Goodwin S."/>
            <person name="Spatafora J."/>
            <person name="Crous P."/>
            <person name="Grigoriev I."/>
        </authorList>
    </citation>
    <scope>NUCLEOTIDE SEQUENCE</scope>
    <source>
        <strain evidence="1">CBS 122367</strain>
    </source>
</reference>
<name>A0A6G1IPU6_9PLEO</name>
<evidence type="ECO:0000313" key="2">
    <source>
        <dbReference type="Proteomes" id="UP000799291"/>
    </source>
</evidence>